<dbReference type="OrthoDB" id="127135at2"/>
<dbReference type="InterPro" id="IPR019405">
    <property type="entry name" value="Lactonase_7-beta_prop"/>
</dbReference>
<dbReference type="eggNOG" id="COG3391">
    <property type="taxonomic scope" value="Bacteria"/>
</dbReference>
<proteinExistence type="predicted"/>
<dbReference type="PROSITE" id="PS51257">
    <property type="entry name" value="PROKAR_LIPOPROTEIN"/>
    <property type="match status" value="1"/>
</dbReference>
<dbReference type="InterPro" id="IPR011045">
    <property type="entry name" value="N2O_reductase_N"/>
</dbReference>
<dbReference type="Gene3D" id="2.130.10.10">
    <property type="entry name" value="YVTN repeat-like/Quinoprotein amine dehydrogenase"/>
    <property type="match status" value="2"/>
</dbReference>
<dbReference type="Proteomes" id="UP000006844">
    <property type="component" value="Chromosome"/>
</dbReference>
<evidence type="ECO:0000313" key="2">
    <source>
        <dbReference type="Proteomes" id="UP000006844"/>
    </source>
</evidence>
<dbReference type="EMBL" id="CP002467">
    <property type="protein sequence ID" value="ADV82563.1"/>
    <property type="molecule type" value="Genomic_DNA"/>
</dbReference>
<organism evidence="1 2">
    <name type="scientific">Terriglobus saanensis (strain ATCC BAA-1853 / DSM 23119 / SP1PR4)</name>
    <dbReference type="NCBI Taxonomy" id="401053"/>
    <lineage>
        <taxon>Bacteria</taxon>
        <taxon>Pseudomonadati</taxon>
        <taxon>Acidobacteriota</taxon>
        <taxon>Terriglobia</taxon>
        <taxon>Terriglobales</taxon>
        <taxon>Acidobacteriaceae</taxon>
        <taxon>Terriglobus</taxon>
    </lineage>
</organism>
<sequence length="405" mass="42401">MKCGPILLAATVVLTGCKHRSFPDVPSGYREFAYVSNGASNTVSVLDLVYLRQDRILRVGHQPTGISVNPQTNEVYIVNTGDGTVSVLNAEKNEIVSTIGVHSKPFSIAVDTNGRFGYVANSGANNVSVIDLAKRREIAVVGTGEQPGLARVAPDMRTLAVTNRSSGSVSLYDLDPKSAEAARPDHKDEEPIKAPHLRASFNGCPGVTDAVILPDSSKLFAACSGGHQVLSIGLASAPGSWAAKQDAGTLTDRLLARLDVGKTPINIALKPDGGEIFVSNFDSDSITEISTTTNEVGGTYMIGPKPVFGVVSADNTTLWVSNFGADSVSLYSIDDGKRTGSVHTGPAPDALAFSADEHLLLAANTGTGDAAVLRTQDRDGNPGLFTMLPTGNQPNAIAVKAFKQK</sequence>
<protein>
    <submittedName>
        <fullName evidence="1">40-residue YVTN family beta-propeller repeat protein</fullName>
    </submittedName>
</protein>
<dbReference type="InterPro" id="IPR015943">
    <property type="entry name" value="WD40/YVTN_repeat-like_dom_sf"/>
</dbReference>
<reference evidence="1 2" key="1">
    <citation type="journal article" date="2012" name="Stand. Genomic Sci.">
        <title>Complete genome sequence of Terriglobus saanensis type strain SP1PR4(T), an Acidobacteria from tundra soil.</title>
        <authorList>
            <person name="Rawat S.R."/>
            <person name="Mannisto M.K."/>
            <person name="Starovoytov V."/>
            <person name="Goodwin L."/>
            <person name="Nolan M."/>
            <person name="Hauser L."/>
            <person name="Land M."/>
            <person name="Davenport K.W."/>
            <person name="Woyke T."/>
            <person name="Haggblom M.M."/>
        </authorList>
    </citation>
    <scope>NUCLEOTIDE SEQUENCE</scope>
    <source>
        <strain evidence="2">ATCC BAA-1853 / DSM 23119 / SP1PR4</strain>
    </source>
</reference>
<dbReference type="NCBIfam" id="TIGR02276">
    <property type="entry name" value="beta_rpt_yvtn"/>
    <property type="match status" value="2"/>
</dbReference>
<accession>E8V472</accession>
<name>E8V472_TERSS</name>
<dbReference type="RefSeq" id="WP_013568296.1">
    <property type="nucleotide sequence ID" value="NC_014963.1"/>
</dbReference>
<gene>
    <name evidence="1" type="ordered locus">AciPR4_1756</name>
</gene>
<dbReference type="KEGG" id="tsa:AciPR4_1756"/>
<dbReference type="STRING" id="401053.AciPR4_1756"/>
<dbReference type="PANTHER" id="PTHR47197">
    <property type="entry name" value="PROTEIN NIRF"/>
    <property type="match status" value="1"/>
</dbReference>
<dbReference type="InterPro" id="IPR051200">
    <property type="entry name" value="Host-pathogen_enzymatic-act"/>
</dbReference>
<dbReference type="InterPro" id="IPR011964">
    <property type="entry name" value="YVTN_b-propeller_repeat"/>
</dbReference>
<dbReference type="AlphaFoldDB" id="E8V472"/>
<dbReference type="SUPFAM" id="SSF50974">
    <property type="entry name" value="Nitrous oxide reductase, N-terminal domain"/>
    <property type="match status" value="1"/>
</dbReference>
<keyword evidence="2" id="KW-1185">Reference proteome</keyword>
<evidence type="ECO:0000313" key="1">
    <source>
        <dbReference type="EMBL" id="ADV82563.1"/>
    </source>
</evidence>
<dbReference type="PANTHER" id="PTHR47197:SF3">
    <property type="entry name" value="DIHYDRO-HEME D1 DEHYDROGENASE"/>
    <property type="match status" value="1"/>
</dbReference>
<dbReference type="Pfam" id="PF10282">
    <property type="entry name" value="Lactonase"/>
    <property type="match status" value="2"/>
</dbReference>
<dbReference type="HOGENOM" id="CLU_721165_0_0_0"/>